<comment type="cofactor">
    <cofactor evidence="1">
        <name>[4Fe-4S] cluster</name>
        <dbReference type="ChEBI" id="CHEBI:49883"/>
    </cofactor>
</comment>
<dbReference type="SFLD" id="SFLDG01082">
    <property type="entry name" value="B12-binding_domain_containing"/>
    <property type="match status" value="1"/>
</dbReference>
<keyword evidence="2" id="KW-0949">S-adenosyl-L-methionine</keyword>
<reference evidence="7" key="1">
    <citation type="journal article" date="2020" name="mSystems">
        <title>Genome- and Community-Level Interaction Insights into Carbon Utilization and Element Cycling Functions of Hydrothermarchaeota in Hydrothermal Sediment.</title>
        <authorList>
            <person name="Zhou Z."/>
            <person name="Liu Y."/>
            <person name="Xu W."/>
            <person name="Pan J."/>
            <person name="Luo Z.H."/>
            <person name="Li M."/>
        </authorList>
    </citation>
    <scope>NUCLEOTIDE SEQUENCE [LARGE SCALE GENOMIC DNA]</scope>
    <source>
        <strain evidence="7">SpSt-479</strain>
    </source>
</reference>
<dbReference type="Gene3D" id="3.80.30.20">
    <property type="entry name" value="tm_1862 like domain"/>
    <property type="match status" value="1"/>
</dbReference>
<evidence type="ECO:0000256" key="3">
    <source>
        <dbReference type="ARBA" id="ARBA00022723"/>
    </source>
</evidence>
<evidence type="ECO:0000313" key="7">
    <source>
        <dbReference type="EMBL" id="HFI92465.1"/>
    </source>
</evidence>
<dbReference type="SMART" id="SM00729">
    <property type="entry name" value="Elp3"/>
    <property type="match status" value="1"/>
</dbReference>
<dbReference type="GO" id="GO:0046872">
    <property type="term" value="F:metal ion binding"/>
    <property type="evidence" value="ECO:0007669"/>
    <property type="project" value="UniProtKB-KW"/>
</dbReference>
<proteinExistence type="predicted"/>
<comment type="caution">
    <text evidence="7">The sequence shown here is derived from an EMBL/GenBank/DDBJ whole genome shotgun (WGS) entry which is preliminary data.</text>
</comment>
<dbReference type="SUPFAM" id="SSF102114">
    <property type="entry name" value="Radical SAM enzymes"/>
    <property type="match status" value="1"/>
</dbReference>
<dbReference type="InterPro" id="IPR051198">
    <property type="entry name" value="BchE-like"/>
</dbReference>
<dbReference type="Pfam" id="PF02310">
    <property type="entry name" value="B12-binding"/>
    <property type="match status" value="1"/>
</dbReference>
<dbReference type="SFLD" id="SFLDG01123">
    <property type="entry name" value="methyltransferase_(Class_B)"/>
    <property type="match status" value="1"/>
</dbReference>
<dbReference type="CDD" id="cd01335">
    <property type="entry name" value="Radical_SAM"/>
    <property type="match status" value="1"/>
</dbReference>
<dbReference type="Gene3D" id="3.40.50.280">
    <property type="entry name" value="Cobalamin-binding domain"/>
    <property type="match status" value="1"/>
</dbReference>
<dbReference type="GO" id="GO:0051539">
    <property type="term" value="F:4 iron, 4 sulfur cluster binding"/>
    <property type="evidence" value="ECO:0007669"/>
    <property type="project" value="UniProtKB-KW"/>
</dbReference>
<dbReference type="InterPro" id="IPR023404">
    <property type="entry name" value="rSAM_horseshoe"/>
</dbReference>
<keyword evidence="4" id="KW-0408">Iron</keyword>
<dbReference type="GO" id="GO:0005829">
    <property type="term" value="C:cytosol"/>
    <property type="evidence" value="ECO:0007669"/>
    <property type="project" value="TreeGrafter"/>
</dbReference>
<dbReference type="SFLD" id="SFLDF00303">
    <property type="entry name" value="hopanoid_C2-methyltransferase"/>
    <property type="match status" value="1"/>
</dbReference>
<dbReference type="InterPro" id="IPR034466">
    <property type="entry name" value="Methyltransferase_Class_B"/>
</dbReference>
<evidence type="ECO:0000256" key="2">
    <source>
        <dbReference type="ARBA" id="ARBA00022691"/>
    </source>
</evidence>
<dbReference type="PANTHER" id="PTHR43409">
    <property type="entry name" value="ANAEROBIC MAGNESIUM-PROTOPORPHYRIN IX MONOMETHYL ESTER CYCLASE-RELATED"/>
    <property type="match status" value="1"/>
</dbReference>
<keyword evidence="3" id="KW-0479">Metal-binding</keyword>
<gene>
    <name evidence="7" type="ORF">ENS31_13190</name>
</gene>
<dbReference type="GO" id="GO:0003824">
    <property type="term" value="F:catalytic activity"/>
    <property type="evidence" value="ECO:0007669"/>
    <property type="project" value="InterPro"/>
</dbReference>
<keyword evidence="5" id="KW-0411">Iron-sulfur</keyword>
<protein>
    <submittedName>
        <fullName evidence="7">DUF4070 domain-containing protein</fullName>
    </submittedName>
</protein>
<organism evidence="7">
    <name type="scientific">Ignavibacterium album</name>
    <dbReference type="NCBI Taxonomy" id="591197"/>
    <lineage>
        <taxon>Bacteria</taxon>
        <taxon>Pseudomonadati</taxon>
        <taxon>Ignavibacteriota</taxon>
        <taxon>Ignavibacteria</taxon>
        <taxon>Ignavibacteriales</taxon>
        <taxon>Ignavibacteriaceae</taxon>
        <taxon>Ignavibacterium</taxon>
    </lineage>
</organism>
<dbReference type="GO" id="GO:0031419">
    <property type="term" value="F:cobalamin binding"/>
    <property type="evidence" value="ECO:0007669"/>
    <property type="project" value="InterPro"/>
</dbReference>
<evidence type="ECO:0000259" key="6">
    <source>
        <dbReference type="PROSITE" id="PS51918"/>
    </source>
</evidence>
<dbReference type="InterPro" id="IPR007197">
    <property type="entry name" value="rSAM"/>
</dbReference>
<dbReference type="PROSITE" id="PS51918">
    <property type="entry name" value="RADICAL_SAM"/>
    <property type="match status" value="1"/>
</dbReference>
<sequence>MRILLVYPETPATYWSFKDALKFISKKAAEPPLGLITVAAMLPADWQKKLIDMNVSNLKDEDLLWADYVFIGAMNVHLNSFREIVRRCNKLGIKVVAGGPLATTQYKDLLGVDHFVLNEAEITLPMFLADLKNGNPKPIYYSNEFPDITYTPVPSFELLEMKKYASMSVQYSRGCPYDCEFCSITMLNGRKPRTKSAEQFITELNRLKELGYKGAISVVDDNFIGNKRKLKSEFLPMLIKWSKDNKYVFNFITEVSINLADDEELMNMMIEAGFNSIFVGIETPNSNSLAECGKAQNLRRNLVDSVKKLQRAGFIVSGGFIVGFDNDTEKVFDEQIQFIQHSGITNAMVGLLNAPTGTKLYERMKNEGRLLDMFSGNNMDASINFIPKMNYKTLIRGYSNLLHTIYSQEEYFRRVNEFLKEYRIPKWQTSKISIREIKAFLRLLWVLGILEKGKRYFWKLLFLSIFKYPKKFTTAMTLAVYGFHFRRVIRTV</sequence>
<dbReference type="InterPro" id="IPR006638">
    <property type="entry name" value="Elp3/MiaA/NifB-like_rSAM"/>
</dbReference>
<dbReference type="InterPro" id="IPR025274">
    <property type="entry name" value="DUF4070"/>
</dbReference>
<dbReference type="AlphaFoldDB" id="A0A7V3E7Y9"/>
<evidence type="ECO:0000256" key="4">
    <source>
        <dbReference type="ARBA" id="ARBA00023004"/>
    </source>
</evidence>
<dbReference type="SFLD" id="SFLDS00029">
    <property type="entry name" value="Radical_SAM"/>
    <property type="match status" value="1"/>
</dbReference>
<dbReference type="InterPro" id="IPR058240">
    <property type="entry name" value="rSAM_sf"/>
</dbReference>
<feature type="domain" description="Radical SAM core" evidence="6">
    <location>
        <begin position="159"/>
        <end position="392"/>
    </location>
</feature>
<name>A0A7V3E7Y9_9BACT</name>
<accession>A0A7V3E7Y9</accession>
<dbReference type="InterPro" id="IPR034530">
    <property type="entry name" value="HpnP-like"/>
</dbReference>
<dbReference type="PANTHER" id="PTHR43409:SF3">
    <property type="entry name" value="HYPOTHETICAL METHYLTRANSFERASE"/>
    <property type="match status" value="1"/>
</dbReference>
<dbReference type="Pfam" id="PF04055">
    <property type="entry name" value="Radical_SAM"/>
    <property type="match status" value="1"/>
</dbReference>
<dbReference type="EMBL" id="DSUJ01000011">
    <property type="protein sequence ID" value="HFI92465.1"/>
    <property type="molecule type" value="Genomic_DNA"/>
</dbReference>
<evidence type="ECO:0000256" key="5">
    <source>
        <dbReference type="ARBA" id="ARBA00023014"/>
    </source>
</evidence>
<dbReference type="InterPro" id="IPR006158">
    <property type="entry name" value="Cobalamin-bd"/>
</dbReference>
<evidence type="ECO:0000256" key="1">
    <source>
        <dbReference type="ARBA" id="ARBA00001966"/>
    </source>
</evidence>
<dbReference type="Pfam" id="PF13282">
    <property type="entry name" value="DUF4070"/>
    <property type="match status" value="1"/>
</dbReference>